<proteinExistence type="predicted"/>
<dbReference type="EMBL" id="CM018033">
    <property type="protein sequence ID" value="KAA8545194.1"/>
    <property type="molecule type" value="Genomic_DNA"/>
</dbReference>
<dbReference type="Proteomes" id="UP000325577">
    <property type="component" value="Linkage Group LG10"/>
</dbReference>
<dbReference type="OrthoDB" id="1926966at2759"/>
<name>A0A5J5BR92_9ASTE</name>
<protein>
    <submittedName>
        <fullName evidence="1">Uncharacterized protein</fullName>
    </submittedName>
</protein>
<gene>
    <name evidence="1" type="ORF">F0562_019917</name>
</gene>
<reference evidence="1 2" key="1">
    <citation type="submission" date="2019-09" db="EMBL/GenBank/DDBJ databases">
        <title>A chromosome-level genome assembly of the Chinese tupelo Nyssa sinensis.</title>
        <authorList>
            <person name="Yang X."/>
            <person name="Kang M."/>
            <person name="Yang Y."/>
            <person name="Xiong H."/>
            <person name="Wang M."/>
            <person name="Zhang Z."/>
            <person name="Wang Z."/>
            <person name="Wu H."/>
            <person name="Ma T."/>
            <person name="Liu J."/>
            <person name="Xi Z."/>
        </authorList>
    </citation>
    <scope>NUCLEOTIDE SEQUENCE [LARGE SCALE GENOMIC DNA]</scope>
    <source>
        <strain evidence="1">J267</strain>
        <tissue evidence="1">Leaf</tissue>
    </source>
</reference>
<keyword evidence="2" id="KW-1185">Reference proteome</keyword>
<sequence>MTMNAEFNMIGNQNPTFLVHFKPQFGDFTIKKSKSSDLVKCIQPKSNGVVSDNDTSVGVVETSVVKSRYFTANGFFSGKKISGLPSESPVASLIGGLLNGVKEVEDSILTSQGSGRDFITICTGLCQWSCCLYFMNDFYLNCMWYYFSKEKLGIQFLRVQDLGGIS</sequence>
<accession>A0A5J5BR92</accession>
<dbReference type="PANTHER" id="PTHR34285:SF3">
    <property type="entry name" value="OS08G0510800 PROTEIN"/>
    <property type="match status" value="1"/>
</dbReference>
<organism evidence="1 2">
    <name type="scientific">Nyssa sinensis</name>
    <dbReference type="NCBI Taxonomy" id="561372"/>
    <lineage>
        <taxon>Eukaryota</taxon>
        <taxon>Viridiplantae</taxon>
        <taxon>Streptophyta</taxon>
        <taxon>Embryophyta</taxon>
        <taxon>Tracheophyta</taxon>
        <taxon>Spermatophyta</taxon>
        <taxon>Magnoliopsida</taxon>
        <taxon>eudicotyledons</taxon>
        <taxon>Gunneridae</taxon>
        <taxon>Pentapetalae</taxon>
        <taxon>asterids</taxon>
        <taxon>Cornales</taxon>
        <taxon>Nyssaceae</taxon>
        <taxon>Nyssa</taxon>
    </lineage>
</organism>
<dbReference type="PANTHER" id="PTHR34285">
    <property type="entry name" value="OS08G0510800 PROTEIN"/>
    <property type="match status" value="1"/>
</dbReference>
<evidence type="ECO:0000313" key="2">
    <source>
        <dbReference type="Proteomes" id="UP000325577"/>
    </source>
</evidence>
<evidence type="ECO:0000313" key="1">
    <source>
        <dbReference type="EMBL" id="KAA8545194.1"/>
    </source>
</evidence>
<dbReference type="AlphaFoldDB" id="A0A5J5BR92"/>